<organism evidence="2 3">
    <name type="scientific">Acyrthosiphon pisum</name>
    <name type="common">Pea aphid</name>
    <dbReference type="NCBI Taxonomy" id="7029"/>
    <lineage>
        <taxon>Eukaryota</taxon>
        <taxon>Metazoa</taxon>
        <taxon>Ecdysozoa</taxon>
        <taxon>Arthropoda</taxon>
        <taxon>Hexapoda</taxon>
        <taxon>Insecta</taxon>
        <taxon>Pterygota</taxon>
        <taxon>Neoptera</taxon>
        <taxon>Paraneoptera</taxon>
        <taxon>Hemiptera</taxon>
        <taxon>Sternorrhyncha</taxon>
        <taxon>Aphidomorpha</taxon>
        <taxon>Aphidoidea</taxon>
        <taxon>Aphididae</taxon>
        <taxon>Macrosiphini</taxon>
        <taxon>Acyrthosiphon</taxon>
    </lineage>
</organism>
<dbReference type="Proteomes" id="UP000007819">
    <property type="component" value="Chromosome A2"/>
</dbReference>
<evidence type="ECO:0000259" key="1">
    <source>
        <dbReference type="Pfam" id="PF13843"/>
    </source>
</evidence>
<dbReference type="PANTHER" id="PTHR46599">
    <property type="entry name" value="PIGGYBAC TRANSPOSABLE ELEMENT-DERIVED PROTEIN 4"/>
    <property type="match status" value="1"/>
</dbReference>
<feature type="domain" description="PiggyBac transposable element-derived protein" evidence="1">
    <location>
        <begin position="1"/>
        <end position="184"/>
    </location>
</feature>
<dbReference type="InterPro" id="IPR029526">
    <property type="entry name" value="PGBD"/>
</dbReference>
<dbReference type="EnsemblMetazoa" id="XM_016803908.1">
    <property type="protein sequence ID" value="XP_016659397.1"/>
    <property type="gene ID" value="LOC107883612"/>
</dbReference>
<dbReference type="OrthoDB" id="6612384at2759"/>
<dbReference type="KEGG" id="api:107883612"/>
<dbReference type="PANTHER" id="PTHR46599:SF3">
    <property type="entry name" value="PIGGYBAC TRANSPOSABLE ELEMENT-DERIVED PROTEIN 4"/>
    <property type="match status" value="1"/>
</dbReference>
<dbReference type="Pfam" id="PF13843">
    <property type="entry name" value="DDE_Tnp_1_7"/>
    <property type="match status" value="1"/>
</dbReference>
<proteinExistence type="predicted"/>
<dbReference type="AlphaFoldDB" id="A0A8R2H5Z7"/>
<reference evidence="2" key="2">
    <citation type="submission" date="2022-06" db="UniProtKB">
        <authorList>
            <consortium name="EnsemblMetazoa"/>
        </authorList>
    </citation>
    <scope>IDENTIFICATION</scope>
</reference>
<name>A0A8R2H5Z7_ACYPI</name>
<evidence type="ECO:0000313" key="3">
    <source>
        <dbReference type="Proteomes" id="UP000007819"/>
    </source>
</evidence>
<reference evidence="3" key="1">
    <citation type="submission" date="2010-06" db="EMBL/GenBank/DDBJ databases">
        <authorList>
            <person name="Jiang H."/>
            <person name="Abraham K."/>
            <person name="Ali S."/>
            <person name="Alsbrooks S.L."/>
            <person name="Anim B.N."/>
            <person name="Anosike U.S."/>
            <person name="Attaway T."/>
            <person name="Bandaranaike D.P."/>
            <person name="Battles P.K."/>
            <person name="Bell S.N."/>
            <person name="Bell A.V."/>
            <person name="Beltran B."/>
            <person name="Bickham C."/>
            <person name="Bustamante Y."/>
            <person name="Caleb T."/>
            <person name="Canada A."/>
            <person name="Cardenas V."/>
            <person name="Carter K."/>
            <person name="Chacko J."/>
            <person name="Chandrabose M.N."/>
            <person name="Chavez D."/>
            <person name="Chavez A."/>
            <person name="Chen L."/>
            <person name="Chu H.-S."/>
            <person name="Claassen K.J."/>
            <person name="Cockrell R."/>
            <person name="Collins M."/>
            <person name="Cooper J.A."/>
            <person name="Cree A."/>
            <person name="Curry S.M."/>
            <person name="Da Y."/>
            <person name="Dao M.D."/>
            <person name="Das B."/>
            <person name="Davila M.-L."/>
            <person name="Davy-Carroll L."/>
            <person name="Denson S."/>
            <person name="Dinh H."/>
            <person name="Ebong V.E."/>
            <person name="Edwards J.R."/>
            <person name="Egan A."/>
            <person name="El-Daye J."/>
            <person name="Escobedo L."/>
            <person name="Fernandez S."/>
            <person name="Fernando P.R."/>
            <person name="Flagg N."/>
            <person name="Forbes L.D."/>
            <person name="Fowler R.G."/>
            <person name="Fu Q."/>
            <person name="Gabisi R.A."/>
            <person name="Ganer J."/>
            <person name="Garbino Pronczuk A."/>
            <person name="Garcia R.M."/>
            <person name="Garner T."/>
            <person name="Garrett T.E."/>
            <person name="Gonzalez D.A."/>
            <person name="Hamid H."/>
            <person name="Hawkins E.S."/>
            <person name="Hirani K."/>
            <person name="Hogues M.E."/>
            <person name="Hollins B."/>
            <person name="Hsiao C.-H."/>
            <person name="Jabil R."/>
            <person name="James M.L."/>
            <person name="Jhangiani S.N."/>
            <person name="Johnson B."/>
            <person name="Johnson Q."/>
            <person name="Joshi V."/>
            <person name="Kalu J.B."/>
            <person name="Kam C."/>
            <person name="Kashfia A."/>
            <person name="Keebler J."/>
            <person name="Kisamo H."/>
            <person name="Kovar C.L."/>
            <person name="Lago L.A."/>
            <person name="Lai C.-Y."/>
            <person name="Laidlaw J."/>
            <person name="Lara F."/>
            <person name="Le T.-K."/>
            <person name="Lee S.L."/>
            <person name="Legall F.H."/>
            <person name="Lemon S.J."/>
            <person name="Lewis L.R."/>
            <person name="Li B."/>
            <person name="Liu Y."/>
            <person name="Liu Y.-S."/>
            <person name="Lopez J."/>
            <person name="Lozado R.J."/>
            <person name="Lu J."/>
            <person name="Madu R.C."/>
            <person name="Maheshwari M."/>
            <person name="Maheshwari R."/>
            <person name="Malloy K."/>
            <person name="Martinez E."/>
            <person name="Mathew T."/>
            <person name="Mercado I.C."/>
            <person name="Mercado C."/>
            <person name="Meyer B."/>
            <person name="Montgomery K."/>
            <person name="Morgan M.B."/>
            <person name="Munidasa M."/>
            <person name="Nazareth L.V."/>
            <person name="Nelson J."/>
            <person name="Ng B.M."/>
            <person name="Nguyen N.B."/>
            <person name="Nguyen P.Q."/>
            <person name="Nguyen T."/>
            <person name="Obregon M."/>
            <person name="Okwuonu G.O."/>
            <person name="Onwere C.G."/>
            <person name="Orozco G."/>
            <person name="Parra A."/>
            <person name="Patel S."/>
            <person name="Patil S."/>
            <person name="Perez A."/>
            <person name="Perez Y."/>
            <person name="Pham C."/>
            <person name="Primus E.L."/>
            <person name="Pu L.-L."/>
            <person name="Puazo M."/>
            <person name="Qin X."/>
            <person name="Quiroz J.B."/>
            <person name="Reese J."/>
            <person name="Richards S."/>
            <person name="Rives C.M."/>
            <person name="Robberts R."/>
            <person name="Ruiz S.J."/>
            <person name="Ruiz M.J."/>
            <person name="Santibanez J."/>
            <person name="Schneider B.W."/>
            <person name="Sisson I."/>
            <person name="Smith M."/>
            <person name="Sodergren E."/>
            <person name="Song X.-Z."/>
            <person name="Song B.B."/>
            <person name="Summersgill H."/>
            <person name="Thelus R."/>
            <person name="Thornton R.D."/>
            <person name="Trejos Z.Y."/>
            <person name="Usmani K."/>
            <person name="Vattathil S."/>
            <person name="Villasana D."/>
            <person name="Walker D.L."/>
            <person name="Wang S."/>
            <person name="Wang K."/>
            <person name="White C.S."/>
            <person name="Williams A.C."/>
            <person name="Williamson J."/>
            <person name="Wilson K."/>
            <person name="Woghiren I.O."/>
            <person name="Woodworth J.R."/>
            <person name="Worley K.C."/>
            <person name="Wright R.A."/>
            <person name="Wu W."/>
            <person name="Young L."/>
            <person name="Zhang L."/>
            <person name="Zhang J."/>
            <person name="Zhu Y."/>
            <person name="Muzny D.M."/>
            <person name="Weinstock G."/>
            <person name="Gibbs R.A."/>
        </authorList>
    </citation>
    <scope>NUCLEOTIDE SEQUENCE [LARGE SCALE GENOMIC DNA]</scope>
    <source>
        <strain evidence="3">LSR1</strain>
    </source>
</reference>
<evidence type="ECO:0000313" key="2">
    <source>
        <dbReference type="EnsemblMetazoa" id="XP_016659397.1"/>
    </source>
</evidence>
<dbReference type="GeneID" id="107883612"/>
<protein>
    <recommendedName>
        <fullName evidence="1">PiggyBac transposable element-derived protein domain-containing protein</fullName>
    </recommendedName>
</protein>
<sequence length="191" mass="22337">MIDSLNQIFLESSSGTRELSVDESMIKFKGRSTIKQYNPMKPIKRGYKLWCIADQNGYIMKFTVYQGKNETLEKEFENTNLGERIVLQLTKPFWNESRIVFFDNYFTTFSLLEKLRTQQTLACGTIRQNRKGMPQKFKKDSEIPRGEFDYRFSTSGIGIFKWKDNKVVHIASVVVQSADRHLVDRHLADTQ</sequence>
<keyword evidence="3" id="KW-1185">Reference proteome</keyword>
<accession>A0A8R2H5Z7</accession>
<dbReference type="RefSeq" id="XP_016659397.1">
    <property type="nucleotide sequence ID" value="XM_016803908.1"/>
</dbReference>